<accession>B9ER94</accession>
<sequence>MMNRLVVKGDKNVLPSRTLFFALGKNPATGTIKGRFLPPCLAKLGFALIYKDQQGVGLSVNI</sequence>
<gene>
    <name evidence="1" type="ordered locus">PMT_2388</name>
</gene>
<proteinExistence type="predicted"/>
<dbReference type="EMBL" id="BX548175">
    <property type="protein sequence ID" value="CAX31906.1"/>
    <property type="molecule type" value="Genomic_DNA"/>
</dbReference>
<protein>
    <submittedName>
        <fullName evidence="1">Uncharacterized protein</fullName>
    </submittedName>
</protein>
<name>B9ER94_PROMM</name>
<evidence type="ECO:0000313" key="2">
    <source>
        <dbReference type="Proteomes" id="UP000001423"/>
    </source>
</evidence>
<keyword evidence="2" id="KW-1185">Reference proteome</keyword>
<organism evidence="1 2">
    <name type="scientific">Prochlorococcus marinus (strain MIT 9313)</name>
    <dbReference type="NCBI Taxonomy" id="74547"/>
    <lineage>
        <taxon>Bacteria</taxon>
        <taxon>Bacillati</taxon>
        <taxon>Cyanobacteriota</taxon>
        <taxon>Cyanophyceae</taxon>
        <taxon>Synechococcales</taxon>
        <taxon>Prochlorococcaceae</taxon>
        <taxon>Prochlorococcus</taxon>
    </lineage>
</organism>
<dbReference type="AlphaFoldDB" id="B9ER94"/>
<reference evidence="1 2" key="1">
    <citation type="journal article" date="2003" name="Nature">
        <title>Genome divergence in two Prochlorococcus ecotypes reflects oceanic niche differentiation.</title>
        <authorList>
            <person name="Rocap G."/>
            <person name="Larimer F.W."/>
            <person name="Lamerdin J.E."/>
            <person name="Malfatti S."/>
            <person name="Chain P."/>
            <person name="Ahlgren N.A."/>
            <person name="Arellano A."/>
            <person name="Coleman M."/>
            <person name="Hauser L."/>
            <person name="Hess W.R."/>
            <person name="Johnson Z.I."/>
            <person name="Land M.L."/>
            <person name="Lindell D."/>
            <person name="Post A.F."/>
            <person name="Regala W."/>
            <person name="Shah M."/>
            <person name="Shaw S.L."/>
            <person name="Steglich C."/>
            <person name="Sullivan M.B."/>
            <person name="Ting C.S."/>
            <person name="Tolonen A."/>
            <person name="Webb E.A."/>
            <person name="Zinser E.R."/>
            <person name="Chisholm S.W."/>
        </authorList>
    </citation>
    <scope>NUCLEOTIDE SEQUENCE [LARGE SCALE GENOMIC DNA]</scope>
    <source>
        <strain evidence="2">MIT 9313</strain>
    </source>
</reference>
<dbReference type="KEGG" id="pmt:PMT_2388"/>
<dbReference type="HOGENOM" id="CLU_2900615_0_0_3"/>
<evidence type="ECO:0000313" key="1">
    <source>
        <dbReference type="EMBL" id="CAX31906.1"/>
    </source>
</evidence>
<dbReference type="Proteomes" id="UP000001423">
    <property type="component" value="Chromosome"/>
</dbReference>